<dbReference type="GO" id="GO:0016790">
    <property type="term" value="F:thiolester hydrolase activity"/>
    <property type="evidence" value="ECO:0007669"/>
    <property type="project" value="UniProtKB-ARBA"/>
</dbReference>
<dbReference type="Pfam" id="PF03061">
    <property type="entry name" value="4HBT"/>
    <property type="match status" value="1"/>
</dbReference>
<dbReference type="Proteomes" id="UP000321250">
    <property type="component" value="Unassembled WGS sequence"/>
</dbReference>
<evidence type="ECO:0000259" key="1">
    <source>
        <dbReference type="Pfam" id="PF03061"/>
    </source>
</evidence>
<sequence>MSGDAVTPDALAAQGWTLLTGTHFNEAAGPYWLRPCTGGHDVGLLSEARHGNGHVGTVHGGVLMTFADIALGIGVVDAAGTRNCVTLHLQLQFTATARIGSFLSCRAELVRRTSQIVFMRGLIVAGDRVVASADGMWKLVDADKLAALKRG</sequence>
<feature type="domain" description="Thioesterase" evidence="1">
    <location>
        <begin position="56"/>
        <end position="130"/>
    </location>
</feature>
<dbReference type="CDD" id="cd03443">
    <property type="entry name" value="PaaI_thioesterase"/>
    <property type="match status" value="1"/>
</dbReference>
<proteinExistence type="predicted"/>
<dbReference type="PANTHER" id="PTHR47260">
    <property type="entry name" value="UPF0644 PROTEIN PB2B4.06"/>
    <property type="match status" value="1"/>
</dbReference>
<dbReference type="PANTHER" id="PTHR47260:SF3">
    <property type="entry name" value="THIOESTERASE FAMILY PROTEIN (AFU_ORTHOLOGUE AFUA_7G03960)"/>
    <property type="match status" value="1"/>
</dbReference>
<keyword evidence="3" id="KW-1185">Reference proteome</keyword>
<reference evidence="2 3" key="1">
    <citation type="journal article" date="2013" name="Antonie Van Leeuwenhoek">
        <title>Sphingomonas ginsenosidivorax sp. nov., with the ability to transform ginsenosides.</title>
        <authorList>
            <person name="Jin X.F."/>
            <person name="Kim J.K."/>
            <person name="Liu Q.M."/>
            <person name="Kang M.S."/>
            <person name="He D."/>
            <person name="Jin F.X."/>
            <person name="Kim S.C."/>
            <person name="Im W.T."/>
        </authorList>
    </citation>
    <scope>NUCLEOTIDE SEQUENCE [LARGE SCALE GENOMIC DNA]</scope>
    <source>
        <strain evidence="2 3">KHI67</strain>
    </source>
</reference>
<gene>
    <name evidence="2" type="ORF">FSB78_04435</name>
</gene>
<organism evidence="2 3">
    <name type="scientific">Sphingomonas ginsenosidivorax</name>
    <dbReference type="NCBI Taxonomy" id="862135"/>
    <lineage>
        <taxon>Bacteria</taxon>
        <taxon>Pseudomonadati</taxon>
        <taxon>Pseudomonadota</taxon>
        <taxon>Alphaproteobacteria</taxon>
        <taxon>Sphingomonadales</taxon>
        <taxon>Sphingomonadaceae</taxon>
        <taxon>Sphingomonas</taxon>
    </lineage>
</organism>
<dbReference type="EMBL" id="VOQR01000001">
    <property type="protein sequence ID" value="TXC70274.1"/>
    <property type="molecule type" value="Genomic_DNA"/>
</dbReference>
<accession>A0A5C6UC94</accession>
<name>A0A5C6UC94_9SPHN</name>
<evidence type="ECO:0000313" key="3">
    <source>
        <dbReference type="Proteomes" id="UP000321250"/>
    </source>
</evidence>
<dbReference type="OrthoDB" id="5741080at2"/>
<dbReference type="InterPro" id="IPR029069">
    <property type="entry name" value="HotDog_dom_sf"/>
</dbReference>
<dbReference type="RefSeq" id="WP_147080308.1">
    <property type="nucleotide sequence ID" value="NZ_VOQR01000001.1"/>
</dbReference>
<dbReference type="AlphaFoldDB" id="A0A5C6UC94"/>
<dbReference type="InterPro" id="IPR006683">
    <property type="entry name" value="Thioestr_dom"/>
</dbReference>
<dbReference type="InterPro" id="IPR052061">
    <property type="entry name" value="PTE-AB_protein"/>
</dbReference>
<dbReference type="Gene3D" id="3.10.129.10">
    <property type="entry name" value="Hotdog Thioesterase"/>
    <property type="match status" value="1"/>
</dbReference>
<evidence type="ECO:0000313" key="2">
    <source>
        <dbReference type="EMBL" id="TXC70274.1"/>
    </source>
</evidence>
<comment type="caution">
    <text evidence="2">The sequence shown here is derived from an EMBL/GenBank/DDBJ whole genome shotgun (WGS) entry which is preliminary data.</text>
</comment>
<protein>
    <submittedName>
        <fullName evidence="2">PaaI family thioesterase</fullName>
    </submittedName>
</protein>
<dbReference type="SUPFAM" id="SSF54637">
    <property type="entry name" value="Thioesterase/thiol ester dehydrase-isomerase"/>
    <property type="match status" value="1"/>
</dbReference>